<comment type="caution">
    <text evidence="1">The sequence shown here is derived from an EMBL/GenBank/DDBJ whole genome shotgun (WGS) entry which is preliminary data.</text>
</comment>
<proteinExistence type="predicted"/>
<evidence type="ECO:0000313" key="2">
    <source>
        <dbReference type="Proteomes" id="UP001348149"/>
    </source>
</evidence>
<evidence type="ECO:0000313" key="1">
    <source>
        <dbReference type="EMBL" id="MEC3862568.1"/>
    </source>
</evidence>
<gene>
    <name evidence="1" type="ORF">VK792_14845</name>
</gene>
<sequence>MATGPAVADISDVYCDAHDRIKSQLQMRMGAELQGRGMRGPDSVLEVWIVPRTGDWTMVQSYANGRSCVVAMGEGWEALTLPDPA</sequence>
<accession>A0ABU6HM87</accession>
<dbReference type="RefSeq" id="WP_326298432.1">
    <property type="nucleotide sequence ID" value="NZ_JAYLLH010000024.1"/>
</dbReference>
<reference evidence="1 2" key="1">
    <citation type="submission" date="2024-01" db="EMBL/GenBank/DDBJ databases">
        <title>Mesobacterium rodlantinim sp. nov., isolated from shallow sea hydrothermal systems off Kueishantao Island.</title>
        <authorList>
            <person name="Su Z."/>
            <person name="Tang K."/>
        </authorList>
    </citation>
    <scope>NUCLEOTIDE SEQUENCE [LARGE SCALE GENOMIC DNA]</scope>
    <source>
        <strain evidence="1 2">TK19101</strain>
    </source>
</reference>
<name>A0ABU6HM87_9RHOB</name>
<dbReference type="EMBL" id="JAYLLH010000024">
    <property type="protein sequence ID" value="MEC3862568.1"/>
    <property type="molecule type" value="Genomic_DNA"/>
</dbReference>
<keyword evidence="2" id="KW-1185">Reference proteome</keyword>
<dbReference type="Proteomes" id="UP001348149">
    <property type="component" value="Unassembled WGS sequence"/>
</dbReference>
<protein>
    <submittedName>
        <fullName evidence="1">Uncharacterized protein</fullName>
    </submittedName>
</protein>
<organism evidence="1 2">
    <name type="scientific">Mesobacterium hydrothermale</name>
    <dbReference type="NCBI Taxonomy" id="3111907"/>
    <lineage>
        <taxon>Bacteria</taxon>
        <taxon>Pseudomonadati</taxon>
        <taxon>Pseudomonadota</taxon>
        <taxon>Alphaproteobacteria</taxon>
        <taxon>Rhodobacterales</taxon>
        <taxon>Roseobacteraceae</taxon>
        <taxon>Mesobacterium</taxon>
    </lineage>
</organism>